<organism evidence="1 2">
    <name type="scientific">Owenia fusiformis</name>
    <name type="common">Polychaete worm</name>
    <dbReference type="NCBI Taxonomy" id="6347"/>
    <lineage>
        <taxon>Eukaryota</taxon>
        <taxon>Metazoa</taxon>
        <taxon>Spiralia</taxon>
        <taxon>Lophotrochozoa</taxon>
        <taxon>Annelida</taxon>
        <taxon>Polychaeta</taxon>
        <taxon>Sedentaria</taxon>
        <taxon>Canalipalpata</taxon>
        <taxon>Sabellida</taxon>
        <taxon>Oweniida</taxon>
        <taxon>Oweniidae</taxon>
        <taxon>Owenia</taxon>
    </lineage>
</organism>
<evidence type="ECO:0000313" key="1">
    <source>
        <dbReference type="EMBL" id="CAH1784450.1"/>
    </source>
</evidence>
<dbReference type="Proteomes" id="UP000749559">
    <property type="component" value="Unassembled WGS sequence"/>
</dbReference>
<sequence length="101" mass="11039">MSPVSEDGVTSQWDSKYMYCLTNGFSYISGSLCTIHAWRATLSPPRNPITSPVVSCNVTSSTTSLTIIEKLVRRRVSDIMLSEKLIRNSDIPSIKASAAPT</sequence>
<comment type="caution">
    <text evidence="1">The sequence shown here is derived from an EMBL/GenBank/DDBJ whole genome shotgun (WGS) entry which is preliminary data.</text>
</comment>
<reference evidence="1" key="1">
    <citation type="submission" date="2022-03" db="EMBL/GenBank/DDBJ databases">
        <authorList>
            <person name="Martin C."/>
        </authorList>
    </citation>
    <scope>NUCLEOTIDE SEQUENCE</scope>
</reference>
<keyword evidence="2" id="KW-1185">Reference proteome</keyword>
<gene>
    <name evidence="1" type="ORF">OFUS_LOCUS10644</name>
</gene>
<evidence type="ECO:0000313" key="2">
    <source>
        <dbReference type="Proteomes" id="UP000749559"/>
    </source>
</evidence>
<accession>A0A8J1T636</accession>
<dbReference type="EMBL" id="CAIIXF020000005">
    <property type="protein sequence ID" value="CAH1784450.1"/>
    <property type="molecule type" value="Genomic_DNA"/>
</dbReference>
<proteinExistence type="predicted"/>
<protein>
    <submittedName>
        <fullName evidence="1">Uncharacterized protein</fullName>
    </submittedName>
</protein>
<dbReference type="AlphaFoldDB" id="A0A8J1T636"/>
<name>A0A8J1T636_OWEFU</name>